<evidence type="ECO:0000256" key="19">
    <source>
        <dbReference type="ARBA" id="ARBA00049136"/>
    </source>
</evidence>
<evidence type="ECO:0000256" key="18">
    <source>
        <dbReference type="ARBA" id="ARBA00042783"/>
    </source>
</evidence>
<evidence type="ECO:0000256" key="20">
    <source>
        <dbReference type="ARBA" id="ARBA00049193"/>
    </source>
</evidence>
<feature type="domain" description="Histone deacetylase" evidence="23">
    <location>
        <begin position="4"/>
        <end position="211"/>
    </location>
</feature>
<dbReference type="PANTHER" id="PTHR10625">
    <property type="entry name" value="HISTONE DEACETYLASE HDAC1-RELATED"/>
    <property type="match status" value="1"/>
</dbReference>
<evidence type="ECO:0000256" key="6">
    <source>
        <dbReference type="ARBA" id="ARBA00012111"/>
    </source>
</evidence>
<evidence type="ECO:0000256" key="12">
    <source>
        <dbReference type="ARBA" id="ARBA00022853"/>
    </source>
</evidence>
<dbReference type="EMBL" id="IACF01002058">
    <property type="protein sequence ID" value="LAB67728.1"/>
    <property type="molecule type" value="mRNA"/>
</dbReference>
<dbReference type="Gene3D" id="3.40.800.20">
    <property type="entry name" value="Histone deacetylase domain"/>
    <property type="match status" value="1"/>
</dbReference>
<comment type="catalytic activity">
    <reaction evidence="19">
        <text>N(6)-acetyl-L-lysyl-[protein] + H2O = L-lysyl-[protein] + acetate</text>
        <dbReference type="Rhea" id="RHEA:58108"/>
        <dbReference type="Rhea" id="RHEA-COMP:9752"/>
        <dbReference type="Rhea" id="RHEA-COMP:10731"/>
        <dbReference type="ChEBI" id="CHEBI:15377"/>
        <dbReference type="ChEBI" id="CHEBI:29969"/>
        <dbReference type="ChEBI" id="CHEBI:30089"/>
        <dbReference type="ChEBI" id="CHEBI:61930"/>
    </reaction>
    <physiologicalReaction direction="left-to-right" evidence="19">
        <dbReference type="Rhea" id="RHEA:58109"/>
    </physiologicalReaction>
</comment>
<organism evidence="24">
    <name type="scientific">Hirondellea gigas</name>
    <dbReference type="NCBI Taxonomy" id="1518452"/>
    <lineage>
        <taxon>Eukaryota</taxon>
        <taxon>Metazoa</taxon>
        <taxon>Ecdysozoa</taxon>
        <taxon>Arthropoda</taxon>
        <taxon>Crustacea</taxon>
        <taxon>Multicrustacea</taxon>
        <taxon>Malacostraca</taxon>
        <taxon>Eumalacostraca</taxon>
        <taxon>Peracarida</taxon>
        <taxon>Amphipoda</taxon>
        <taxon>Amphilochidea</taxon>
        <taxon>Lysianassida</taxon>
        <taxon>Lysianassidira</taxon>
        <taxon>Lysianassoidea</taxon>
        <taxon>Lysianassidae</taxon>
        <taxon>Hirondellea</taxon>
    </lineage>
</organism>
<evidence type="ECO:0000313" key="24">
    <source>
        <dbReference type="EMBL" id="LAB67728.1"/>
    </source>
</evidence>
<evidence type="ECO:0000256" key="13">
    <source>
        <dbReference type="ARBA" id="ARBA00023015"/>
    </source>
</evidence>
<accession>A0A2P2I114</accession>
<dbReference type="PANTHER" id="PTHR10625:SF14">
    <property type="entry name" value="HISTONE DEACETYLASE 8"/>
    <property type="match status" value="1"/>
</dbReference>
<comment type="similarity">
    <text evidence="5">Belongs to the histone deacetylase family. HD type 1 subfamily.</text>
</comment>
<sequence>MVCRLAGSSLTGARLLIRGEVDIAINWCGGWHHAQKDVASGFCYVNDIVLCIIELRQHYQRVAYIDLDVHHGDGVENAFLFSRSVLTVSLHLREDGFFPGTGGLLDVGYGEGRHCALNIPYKEGFSDNDLATLVKGLIAHQLAVYQPDCLVIQCGGDSLALDKLGGANLSIEGYQRALQLLLSLNRPTVLLGGGGYMRCNVARLWTTLTATALATTLHTDIPEHPYFEQYGPSFDLSISISNRRNMNTPDYIEKLLQHIRDECSEMEKLLPRKALRMVDTSAETSGRAPCYSRSGQIRSRQDLTLITYTKEENHNDFFQETCAVEENPDDYLQNTDSIQGTSRHYYPEYLDERLQNVKQDTSDSYYPERHEENPATFEEETDSEITFNTRKNCNDWNNLMHDRLIRNWFTESCCKIENINERQAVPVPGSSCAAVSPNKNTCKSLVQAKENHHSESVSCSTDYVDKNISSRNVLVFTNSKVTCNKKDGKKRGLDSDVGSVTKEGPRTKIFKSRSRLENTESKLDDNLENSSASSEYDFPDFD</sequence>
<evidence type="ECO:0000256" key="7">
    <source>
        <dbReference type="ARBA" id="ARBA00022454"/>
    </source>
</evidence>
<dbReference type="GO" id="GO:0031507">
    <property type="term" value="P:heterochromatin formation"/>
    <property type="evidence" value="ECO:0007669"/>
    <property type="project" value="TreeGrafter"/>
</dbReference>
<evidence type="ECO:0000256" key="10">
    <source>
        <dbReference type="ARBA" id="ARBA00022723"/>
    </source>
</evidence>
<evidence type="ECO:0000256" key="4">
    <source>
        <dbReference type="ARBA" id="ARBA00004496"/>
    </source>
</evidence>
<keyword evidence="12" id="KW-0156">Chromatin regulator</keyword>
<feature type="region of interest" description="Disordered" evidence="22">
    <location>
        <begin position="361"/>
        <end position="383"/>
    </location>
</feature>
<evidence type="ECO:0000256" key="17">
    <source>
        <dbReference type="ARBA" id="ARBA00041964"/>
    </source>
</evidence>
<dbReference type="InterPro" id="IPR037138">
    <property type="entry name" value="His_deacetylse_dom_sf"/>
</dbReference>
<evidence type="ECO:0000256" key="14">
    <source>
        <dbReference type="ARBA" id="ARBA00023163"/>
    </source>
</evidence>
<keyword evidence="7" id="KW-0158">Chromosome</keyword>
<name>A0A2P2I114_9CRUS</name>
<evidence type="ECO:0000256" key="5">
    <source>
        <dbReference type="ARBA" id="ARBA00006457"/>
    </source>
</evidence>
<evidence type="ECO:0000256" key="16">
    <source>
        <dbReference type="ARBA" id="ARBA00040347"/>
    </source>
</evidence>
<keyword evidence="8" id="KW-0963">Cytoplasm</keyword>
<dbReference type="PRINTS" id="PR01271">
    <property type="entry name" value="HISDACETLASE"/>
</dbReference>
<keyword evidence="10" id="KW-0479">Metal-binding</keyword>
<reference evidence="24" key="1">
    <citation type="journal article" date="2018" name="Biosci. Biotechnol. Biochem.">
        <title>Polysaccharide hydrolase of the hadal zone amphipods Hirondellea gigas.</title>
        <authorList>
            <person name="Kobayashi H."/>
            <person name="Nagahama T."/>
            <person name="Arai W."/>
            <person name="Sasagawa Y."/>
            <person name="Umeda M."/>
            <person name="Hayashi T."/>
            <person name="Nikaido I."/>
            <person name="Watanabe H."/>
            <person name="Oguri K."/>
            <person name="Kitazato H."/>
            <person name="Fujioka K."/>
            <person name="Kido Y."/>
            <person name="Takami H."/>
        </authorList>
    </citation>
    <scope>NUCLEOTIDE SEQUENCE</scope>
    <source>
        <tissue evidence="24">Whole body</tissue>
    </source>
</reference>
<evidence type="ECO:0000256" key="11">
    <source>
        <dbReference type="ARBA" id="ARBA00022801"/>
    </source>
</evidence>
<proteinExistence type="evidence at transcript level"/>
<keyword evidence="15" id="KW-0539">Nucleus</keyword>
<dbReference type="PRINTS" id="PR01270">
    <property type="entry name" value="HDASUPER"/>
</dbReference>
<comment type="catalytic activity">
    <reaction evidence="20">
        <text>N(6)-(2E)-butenoyl-L-lysyl-[protein] + H2O = (2E)-2-butenoate + L-lysyl-[protein]</text>
        <dbReference type="Rhea" id="RHEA:69172"/>
        <dbReference type="Rhea" id="RHEA-COMP:9752"/>
        <dbReference type="Rhea" id="RHEA-COMP:13707"/>
        <dbReference type="ChEBI" id="CHEBI:15377"/>
        <dbReference type="ChEBI" id="CHEBI:29969"/>
        <dbReference type="ChEBI" id="CHEBI:35899"/>
        <dbReference type="ChEBI" id="CHEBI:137954"/>
    </reaction>
    <physiologicalReaction direction="left-to-right" evidence="20">
        <dbReference type="Rhea" id="RHEA:69173"/>
    </physiologicalReaction>
</comment>
<dbReference type="InterPro" id="IPR000286">
    <property type="entry name" value="HDACs"/>
</dbReference>
<dbReference type="GO" id="GO:0046872">
    <property type="term" value="F:metal ion binding"/>
    <property type="evidence" value="ECO:0007669"/>
    <property type="project" value="UniProtKB-KW"/>
</dbReference>
<evidence type="ECO:0000256" key="22">
    <source>
        <dbReference type="SAM" id="MobiDB-lite"/>
    </source>
</evidence>
<feature type="compositionally biased region" description="Basic and acidic residues" evidence="22">
    <location>
        <begin position="514"/>
        <end position="525"/>
    </location>
</feature>
<comment type="subcellular location">
    <subcellularLocation>
        <location evidence="3">Chromosome</location>
    </subcellularLocation>
    <subcellularLocation>
        <location evidence="4">Cytoplasm</location>
    </subcellularLocation>
    <subcellularLocation>
        <location evidence="2">Nucleus</location>
    </subcellularLocation>
</comment>
<dbReference type="GO" id="GO:0005634">
    <property type="term" value="C:nucleus"/>
    <property type="evidence" value="ECO:0007669"/>
    <property type="project" value="UniProtKB-SubCell"/>
</dbReference>
<dbReference type="GO" id="GO:0005737">
    <property type="term" value="C:cytoplasm"/>
    <property type="evidence" value="ECO:0007669"/>
    <property type="project" value="UniProtKB-SubCell"/>
</dbReference>
<evidence type="ECO:0000256" key="15">
    <source>
        <dbReference type="ARBA" id="ARBA00023242"/>
    </source>
</evidence>
<evidence type="ECO:0000256" key="9">
    <source>
        <dbReference type="ARBA" id="ARBA00022491"/>
    </source>
</evidence>
<dbReference type="GO" id="GO:0141221">
    <property type="term" value="F:histone deacetylase activity, hydrolytic mechanism"/>
    <property type="evidence" value="ECO:0007669"/>
    <property type="project" value="UniProtKB-EC"/>
</dbReference>
<keyword evidence="13" id="KW-0805">Transcription regulation</keyword>
<evidence type="ECO:0000256" key="2">
    <source>
        <dbReference type="ARBA" id="ARBA00004123"/>
    </source>
</evidence>
<feature type="region of interest" description="Disordered" evidence="22">
    <location>
        <begin position="487"/>
        <end position="542"/>
    </location>
</feature>
<dbReference type="GO" id="GO:0160008">
    <property type="term" value="F:protein decrotonylase activity"/>
    <property type="evidence" value="ECO:0007669"/>
    <property type="project" value="RHEA"/>
</dbReference>
<evidence type="ECO:0000256" key="21">
    <source>
        <dbReference type="ARBA" id="ARBA00049416"/>
    </source>
</evidence>
<evidence type="ECO:0000256" key="8">
    <source>
        <dbReference type="ARBA" id="ARBA00022490"/>
    </source>
</evidence>
<keyword evidence="9" id="KW-0678">Repressor</keyword>
<dbReference type="GO" id="GO:0005694">
    <property type="term" value="C:chromosome"/>
    <property type="evidence" value="ECO:0007669"/>
    <property type="project" value="UniProtKB-SubCell"/>
</dbReference>
<comment type="catalytic activity">
    <reaction evidence="21">
        <text>N(6)-acetyl-L-lysyl-[histone] + H2O = L-lysyl-[histone] + acetate</text>
        <dbReference type="Rhea" id="RHEA:58196"/>
        <dbReference type="Rhea" id="RHEA-COMP:9845"/>
        <dbReference type="Rhea" id="RHEA-COMP:11338"/>
        <dbReference type="ChEBI" id="CHEBI:15377"/>
        <dbReference type="ChEBI" id="CHEBI:29969"/>
        <dbReference type="ChEBI" id="CHEBI:30089"/>
        <dbReference type="ChEBI" id="CHEBI:61930"/>
        <dbReference type="EC" id="3.5.1.98"/>
    </reaction>
    <physiologicalReaction direction="left-to-right" evidence="21">
        <dbReference type="Rhea" id="RHEA:58197"/>
    </physiologicalReaction>
</comment>
<dbReference type="InterPro" id="IPR023801">
    <property type="entry name" value="His_deacetylse_dom"/>
</dbReference>
<dbReference type="InterPro" id="IPR003084">
    <property type="entry name" value="HDAC_I/II"/>
</dbReference>
<keyword evidence="14" id="KW-0804">Transcription</keyword>
<protein>
    <recommendedName>
        <fullName evidence="16">Histone deacetylase 8</fullName>
        <ecNumber evidence="6">3.5.1.98</ecNumber>
    </recommendedName>
    <alternativeName>
        <fullName evidence="17">Protein deacetylase HDAC8</fullName>
    </alternativeName>
    <alternativeName>
        <fullName evidence="18">Protein decrotonylase HDAC8</fullName>
    </alternativeName>
</protein>
<dbReference type="InterPro" id="IPR023696">
    <property type="entry name" value="Ureohydrolase_dom_sf"/>
</dbReference>
<evidence type="ECO:0000259" key="23">
    <source>
        <dbReference type="Pfam" id="PF00850"/>
    </source>
</evidence>
<comment type="cofactor">
    <cofactor evidence="1">
        <name>a divalent metal cation</name>
        <dbReference type="ChEBI" id="CHEBI:60240"/>
    </cofactor>
</comment>
<dbReference type="AlphaFoldDB" id="A0A2P2I114"/>
<dbReference type="EC" id="3.5.1.98" evidence="6"/>
<keyword evidence="11" id="KW-0378">Hydrolase</keyword>
<dbReference type="SUPFAM" id="SSF52768">
    <property type="entry name" value="Arginase/deacetylase"/>
    <property type="match status" value="1"/>
</dbReference>
<dbReference type="Pfam" id="PF00850">
    <property type="entry name" value="Hist_deacetyl"/>
    <property type="match status" value="1"/>
</dbReference>
<evidence type="ECO:0000256" key="1">
    <source>
        <dbReference type="ARBA" id="ARBA00001968"/>
    </source>
</evidence>
<evidence type="ECO:0000256" key="3">
    <source>
        <dbReference type="ARBA" id="ARBA00004286"/>
    </source>
</evidence>